<dbReference type="AlphaFoldDB" id="A0A926DUI2"/>
<dbReference type="PANTHER" id="PTHR10242">
    <property type="entry name" value="8-OXOGUANINE DNA GLYCOSYLASE"/>
    <property type="match status" value="1"/>
</dbReference>
<dbReference type="InterPro" id="IPR023170">
    <property type="entry name" value="HhH_base_excis_C"/>
</dbReference>
<keyword evidence="12" id="KW-1185">Reference proteome</keyword>
<feature type="domain" description="HhH-GPD" evidence="10">
    <location>
        <begin position="111"/>
        <end position="254"/>
    </location>
</feature>
<organism evidence="11 12">
    <name type="scientific">Bianquea renquensis</name>
    <dbReference type="NCBI Taxonomy" id="2763661"/>
    <lineage>
        <taxon>Bacteria</taxon>
        <taxon>Bacillati</taxon>
        <taxon>Bacillota</taxon>
        <taxon>Clostridia</taxon>
        <taxon>Eubacteriales</taxon>
        <taxon>Bianqueaceae</taxon>
        <taxon>Bianquea</taxon>
    </lineage>
</organism>
<comment type="catalytic activity">
    <reaction evidence="9">
        <text>2'-deoxyribonucleotide-(2'-deoxyribose 5'-phosphate)-2'-deoxyribonucleotide-DNA = a 3'-end 2'-deoxyribonucleotide-(2,3-dehydro-2,3-deoxyribose 5'-phosphate)-DNA + a 5'-end 5'-phospho-2'-deoxyribonucleoside-DNA + H(+)</text>
        <dbReference type="Rhea" id="RHEA:66592"/>
        <dbReference type="Rhea" id="RHEA-COMP:13180"/>
        <dbReference type="Rhea" id="RHEA-COMP:16897"/>
        <dbReference type="Rhea" id="RHEA-COMP:17067"/>
        <dbReference type="ChEBI" id="CHEBI:15378"/>
        <dbReference type="ChEBI" id="CHEBI:136412"/>
        <dbReference type="ChEBI" id="CHEBI:157695"/>
        <dbReference type="ChEBI" id="CHEBI:167181"/>
        <dbReference type="EC" id="4.2.99.18"/>
    </reaction>
</comment>
<keyword evidence="6" id="KW-0456">Lyase</keyword>
<evidence type="ECO:0000256" key="1">
    <source>
        <dbReference type="ARBA" id="ARBA00010679"/>
    </source>
</evidence>
<evidence type="ECO:0000256" key="6">
    <source>
        <dbReference type="ARBA" id="ARBA00023239"/>
    </source>
</evidence>
<dbReference type="GO" id="GO:0006289">
    <property type="term" value="P:nucleotide-excision repair"/>
    <property type="evidence" value="ECO:0007669"/>
    <property type="project" value="InterPro"/>
</dbReference>
<evidence type="ECO:0000256" key="2">
    <source>
        <dbReference type="ARBA" id="ARBA00012720"/>
    </source>
</evidence>
<dbReference type="EMBL" id="JACRSQ010000014">
    <property type="protein sequence ID" value="MBC8543952.1"/>
    <property type="molecule type" value="Genomic_DNA"/>
</dbReference>
<accession>A0A926DUI2</accession>
<keyword evidence="4" id="KW-0378">Hydrolase</keyword>
<dbReference type="Pfam" id="PF07934">
    <property type="entry name" value="OGG_N"/>
    <property type="match status" value="1"/>
</dbReference>
<dbReference type="InterPro" id="IPR003265">
    <property type="entry name" value="HhH-GPD_domain"/>
</dbReference>
<dbReference type="EC" id="4.2.99.18" evidence="2"/>
<evidence type="ECO:0000256" key="7">
    <source>
        <dbReference type="ARBA" id="ARBA00023268"/>
    </source>
</evidence>
<dbReference type="SUPFAM" id="SSF55945">
    <property type="entry name" value="TATA-box binding protein-like"/>
    <property type="match status" value="1"/>
</dbReference>
<dbReference type="GO" id="GO:0008534">
    <property type="term" value="F:oxidized purine nucleobase lesion DNA N-glycosylase activity"/>
    <property type="evidence" value="ECO:0007669"/>
    <property type="project" value="InterPro"/>
</dbReference>
<dbReference type="Gene3D" id="1.10.340.30">
    <property type="entry name" value="Hypothetical protein, domain 2"/>
    <property type="match status" value="1"/>
</dbReference>
<evidence type="ECO:0000256" key="4">
    <source>
        <dbReference type="ARBA" id="ARBA00022801"/>
    </source>
</evidence>
<evidence type="ECO:0000313" key="12">
    <source>
        <dbReference type="Proteomes" id="UP000657006"/>
    </source>
</evidence>
<dbReference type="GO" id="GO:0140078">
    <property type="term" value="F:class I DNA-(apurinic or apyrimidinic site) endonuclease activity"/>
    <property type="evidence" value="ECO:0007669"/>
    <property type="project" value="UniProtKB-EC"/>
</dbReference>
<dbReference type="Gene3D" id="3.30.310.260">
    <property type="match status" value="1"/>
</dbReference>
<dbReference type="CDD" id="cd00056">
    <property type="entry name" value="ENDO3c"/>
    <property type="match status" value="1"/>
</dbReference>
<dbReference type="Pfam" id="PF00730">
    <property type="entry name" value="HhH-GPD"/>
    <property type="match status" value="1"/>
</dbReference>
<dbReference type="SMART" id="SM00478">
    <property type="entry name" value="ENDO3c"/>
    <property type="match status" value="1"/>
</dbReference>
<keyword evidence="3" id="KW-0227">DNA damage</keyword>
<sequence>MRIQIESLDLDQIYESGQCFRWRRIEPGLYEIPSSGHFVQVRQMGAVFDLSCDESEFTTFWRSYFDLDTDYERWKAQIDPGDTYLCRAAEYGRGMRILRQDLWEILISFLISQNNNIPRIRTSLNALCALTQGRFPEPQEVAALENATLRELGLGYRAEYVRDTAEYYARHPMELEMLHSMETGEVKKALLERKGIGPKVADCICLYGLHRMDSFPMDTHMRQVVALYYPEGFPFSRYEGCAGLMQQYLFYYHLKKPEATVQIPKP</sequence>
<keyword evidence="7" id="KW-0511">Multifunctional enzyme</keyword>
<keyword evidence="5" id="KW-0234">DNA repair</keyword>
<dbReference type="Gene3D" id="1.10.1670.10">
    <property type="entry name" value="Helix-hairpin-Helix base-excision DNA repair enzymes (C-terminal)"/>
    <property type="match status" value="1"/>
</dbReference>
<comment type="caution">
    <text evidence="11">The sequence shown here is derived from an EMBL/GenBank/DDBJ whole genome shotgun (WGS) entry which is preliminary data.</text>
</comment>
<reference evidence="11" key="1">
    <citation type="submission" date="2020-08" db="EMBL/GenBank/DDBJ databases">
        <title>Genome public.</title>
        <authorList>
            <person name="Liu C."/>
            <person name="Sun Q."/>
        </authorList>
    </citation>
    <scope>NUCLEOTIDE SEQUENCE</scope>
    <source>
        <strain evidence="11">NSJ-32</strain>
    </source>
</reference>
<evidence type="ECO:0000259" key="10">
    <source>
        <dbReference type="SMART" id="SM00478"/>
    </source>
</evidence>
<protein>
    <recommendedName>
        <fullName evidence="2">DNA-(apurinic or apyrimidinic site) lyase</fullName>
        <ecNumber evidence="2">4.2.99.18</ecNumber>
    </recommendedName>
</protein>
<dbReference type="SUPFAM" id="SSF48150">
    <property type="entry name" value="DNA-glycosylase"/>
    <property type="match status" value="1"/>
</dbReference>
<dbReference type="InterPro" id="IPR052054">
    <property type="entry name" value="Oxidative_DNA_repair_enzyme"/>
</dbReference>
<evidence type="ECO:0000313" key="11">
    <source>
        <dbReference type="EMBL" id="MBC8543952.1"/>
    </source>
</evidence>
<dbReference type="PANTHER" id="PTHR10242:SF2">
    <property type="entry name" value="N-GLYCOSYLASE_DNA LYASE"/>
    <property type="match status" value="1"/>
</dbReference>
<gene>
    <name evidence="11" type="ORF">H8730_10385</name>
</gene>
<proteinExistence type="inferred from homology"/>
<comment type="similarity">
    <text evidence="1">Belongs to the type-1 OGG1 family.</text>
</comment>
<evidence type="ECO:0000256" key="5">
    <source>
        <dbReference type="ARBA" id="ARBA00023204"/>
    </source>
</evidence>
<dbReference type="Proteomes" id="UP000657006">
    <property type="component" value="Unassembled WGS sequence"/>
</dbReference>
<keyword evidence="8" id="KW-0326">Glycosidase</keyword>
<name>A0A926DUI2_9FIRM</name>
<dbReference type="InterPro" id="IPR011257">
    <property type="entry name" value="DNA_glycosylase"/>
</dbReference>
<dbReference type="GO" id="GO:0003684">
    <property type="term" value="F:damaged DNA binding"/>
    <property type="evidence" value="ECO:0007669"/>
    <property type="project" value="InterPro"/>
</dbReference>
<dbReference type="RefSeq" id="WP_177717556.1">
    <property type="nucleotide sequence ID" value="NZ_JACRSQ010000014.1"/>
</dbReference>
<dbReference type="InterPro" id="IPR012904">
    <property type="entry name" value="OGG_N"/>
</dbReference>
<evidence type="ECO:0000256" key="3">
    <source>
        <dbReference type="ARBA" id="ARBA00022763"/>
    </source>
</evidence>
<evidence type="ECO:0000256" key="9">
    <source>
        <dbReference type="ARBA" id="ARBA00044632"/>
    </source>
</evidence>
<evidence type="ECO:0000256" key="8">
    <source>
        <dbReference type="ARBA" id="ARBA00023295"/>
    </source>
</evidence>
<dbReference type="GO" id="GO:0006284">
    <property type="term" value="P:base-excision repair"/>
    <property type="evidence" value="ECO:0007669"/>
    <property type="project" value="InterPro"/>
</dbReference>